<dbReference type="SUPFAM" id="SSF56529">
    <property type="entry name" value="FAH"/>
    <property type="match status" value="1"/>
</dbReference>
<dbReference type="PANTHER" id="PTHR30143">
    <property type="entry name" value="ACID HYDRATASE"/>
    <property type="match status" value="1"/>
</dbReference>
<accession>A0A3N4GTJ9</accession>
<sequence>MFDVEIRKSAEMLFDAYKESKPIAYGRLPIITEQDGYDVQDAVNYLKFRHGEKVAGYKISLSGKLQRAFFNTDTPLYGEMTDASVVKGEISLQDYIEPLLEFELVFLVDETIHVTDSAETIMRKCRIAAGFEIPDSRFADWYGNISKFELEADGAANAALVYGEGRSCSYDDIDNLFGQVTHNGEAYAEGSSIEIMGHPVNAVQWLAEILDERGKEIQAGMFVSSGAVNMPKVITPGQYVGQFEGLPSVSLQVNA</sequence>
<dbReference type="EMBL" id="RKMG01000004">
    <property type="protein sequence ID" value="RPA62411.1"/>
    <property type="molecule type" value="Genomic_DNA"/>
</dbReference>
<dbReference type="Proteomes" id="UP000273977">
    <property type="component" value="Unassembled WGS sequence"/>
</dbReference>
<evidence type="ECO:0000313" key="2">
    <source>
        <dbReference type="Proteomes" id="UP000273977"/>
    </source>
</evidence>
<proteinExistence type="predicted"/>
<dbReference type="GO" id="GO:0008684">
    <property type="term" value="F:2-oxopent-4-enoate hydratase activity"/>
    <property type="evidence" value="ECO:0007669"/>
    <property type="project" value="TreeGrafter"/>
</dbReference>
<dbReference type="RefSeq" id="WP_123779316.1">
    <property type="nucleotide sequence ID" value="NZ_RKMG01000004.1"/>
</dbReference>
<reference evidence="1 2" key="1">
    <citation type="submission" date="2018-11" db="EMBL/GenBank/DDBJ databases">
        <title>Aerococcus sp. SJQ22, whole genome shotgun sequence.</title>
        <authorList>
            <person name="Sun L."/>
            <person name="Gao X."/>
            <person name="Chen W."/>
            <person name="Huang K."/>
        </authorList>
    </citation>
    <scope>NUCLEOTIDE SEQUENCE [LARGE SCALE GENOMIC DNA]</scope>
    <source>
        <strain evidence="1 2">SJQ22</strain>
    </source>
</reference>
<gene>
    <name evidence="1" type="ORF">EF384_01990</name>
</gene>
<dbReference type="OrthoDB" id="9792137at2"/>
<dbReference type="PANTHER" id="PTHR30143:SF0">
    <property type="entry name" value="2-KETO-4-PENTENOATE HYDRATASE"/>
    <property type="match status" value="1"/>
</dbReference>
<comment type="caution">
    <text evidence="1">The sequence shown here is derived from an EMBL/GenBank/DDBJ whole genome shotgun (WGS) entry which is preliminary data.</text>
</comment>
<dbReference type="GO" id="GO:0005737">
    <property type="term" value="C:cytoplasm"/>
    <property type="evidence" value="ECO:0007669"/>
    <property type="project" value="TreeGrafter"/>
</dbReference>
<protein>
    <submittedName>
        <fullName evidence="1">Hydratase</fullName>
    </submittedName>
</protein>
<dbReference type="InterPro" id="IPR050772">
    <property type="entry name" value="Hydratase-Decarb/MhpD_sf"/>
</dbReference>
<name>A0A3N4GTJ9_9LACT</name>
<dbReference type="InterPro" id="IPR036663">
    <property type="entry name" value="Fumarylacetoacetase_C_sf"/>
</dbReference>
<dbReference type="Gene3D" id="3.90.850.10">
    <property type="entry name" value="Fumarylacetoacetase-like, C-terminal domain"/>
    <property type="match status" value="1"/>
</dbReference>
<keyword evidence="2" id="KW-1185">Reference proteome</keyword>
<organism evidence="1 2">
    <name type="scientific">Aerococcus agrisoli</name>
    <dbReference type="NCBI Taxonomy" id="2487350"/>
    <lineage>
        <taxon>Bacteria</taxon>
        <taxon>Bacillati</taxon>
        <taxon>Bacillota</taxon>
        <taxon>Bacilli</taxon>
        <taxon>Lactobacillales</taxon>
        <taxon>Aerococcaceae</taxon>
        <taxon>Aerococcus</taxon>
    </lineage>
</organism>
<dbReference type="AlphaFoldDB" id="A0A3N4GTJ9"/>
<evidence type="ECO:0000313" key="1">
    <source>
        <dbReference type="EMBL" id="RPA62411.1"/>
    </source>
</evidence>